<name>A0A6L3ZFV5_9FLAO</name>
<dbReference type="Gene3D" id="3.10.50.40">
    <property type="match status" value="1"/>
</dbReference>
<dbReference type="Pfam" id="PF13616">
    <property type="entry name" value="Rotamase_3"/>
    <property type="match status" value="1"/>
</dbReference>
<dbReference type="GO" id="GO:0003755">
    <property type="term" value="F:peptidyl-prolyl cis-trans isomerase activity"/>
    <property type="evidence" value="ECO:0007669"/>
    <property type="project" value="UniProtKB-KW"/>
</dbReference>
<proteinExistence type="inferred from homology"/>
<dbReference type="InterPro" id="IPR052029">
    <property type="entry name" value="PpiD_chaperone"/>
</dbReference>
<evidence type="ECO:0000256" key="8">
    <source>
        <dbReference type="ARBA" id="ARBA00038408"/>
    </source>
</evidence>
<evidence type="ECO:0000313" key="14">
    <source>
        <dbReference type="Proteomes" id="UP000484164"/>
    </source>
</evidence>
<dbReference type="GO" id="GO:0005886">
    <property type="term" value="C:plasma membrane"/>
    <property type="evidence" value="ECO:0007669"/>
    <property type="project" value="UniProtKB-SubCell"/>
</dbReference>
<evidence type="ECO:0000256" key="3">
    <source>
        <dbReference type="ARBA" id="ARBA00022519"/>
    </source>
</evidence>
<comment type="caution">
    <text evidence="13">The sequence shown here is derived from an EMBL/GenBank/DDBJ whole genome shotgun (WGS) entry which is preliminary data.</text>
</comment>
<evidence type="ECO:0000256" key="5">
    <source>
        <dbReference type="ARBA" id="ARBA00022989"/>
    </source>
</evidence>
<dbReference type="AlphaFoldDB" id="A0A6L3ZFV5"/>
<dbReference type="Pfam" id="PF13623">
    <property type="entry name" value="SurA_N_2"/>
    <property type="match status" value="1"/>
</dbReference>
<evidence type="ECO:0000256" key="9">
    <source>
        <dbReference type="ARBA" id="ARBA00040743"/>
    </source>
</evidence>
<keyword evidence="6" id="KW-0472">Membrane</keyword>
<dbReference type="Proteomes" id="UP000484164">
    <property type="component" value="Unassembled WGS sequence"/>
</dbReference>
<keyword evidence="11" id="KW-0697">Rotamase</keyword>
<keyword evidence="3" id="KW-0997">Cell inner membrane</keyword>
<sequence length="728" mass="80382">MATLDNIRKRSGLVITLIGVALGAFVLTDALGSGATLNSANQSIVGEINGQTIDNTDFSSRMEEIRKVDQAYSNLASSALANIVWQNWAREVVMGEMYDELGFKVTGAELSQEVINNPNIRQMPAFQNQNGMFDPMLMSQMLDNLEAQASQNEQALEQWNGWVRFEQDVKEQALTFKFNDAVELGVYTPKALARHNYMYGNVSHDIAFVQYPYADIADDEVEVTEADFKSYYEENKFKYSQPTESRDIIFVNFPLEPAQRDKDAARNELISLINKKGVYNNQTGKTDSIPGFADTKDDSTFVMLNSSLPYRSGFWREGQLGNMDSIMFNAEPGFIYGPYEEAGAYKVTKLQEVRMLPDSVEARHILIGIQSERNPEGHPPAEAKSIADSLFAYVKENRGEFATVAKEMSEDPGSGAEGGDLGFFGPNQMVPSFGNYCFQNEVGDLGLVSSQFGYHIIEIQDQKGSSKAVRVATLTRDVVMSNETEKEIYNRAAEFAAAVGTGDFAAVAEERGYVARPMTELKENADNIPGLGQARPVVKWAYGAMMNQTTGESGVEVGDIELINNDNTAYVVVQLTDVAPKGTKSLERVREQIRPMVINRAKADLIMERAKADMEGKENIQAIANASEYNMSIQQIRLGNGAITGAGQEPTVVGQMSASQTGTIYGPVAGNQGVYIWQQNAATEFQDKGDYNNEANAQTSSIKSRVNAQLLNALLKEAEMEDNRIRFY</sequence>
<evidence type="ECO:0000256" key="11">
    <source>
        <dbReference type="PROSITE-ProRule" id="PRU00278"/>
    </source>
</evidence>
<dbReference type="SUPFAM" id="SSF54534">
    <property type="entry name" value="FKBP-like"/>
    <property type="match status" value="1"/>
</dbReference>
<dbReference type="InterPro" id="IPR023058">
    <property type="entry name" value="PPIase_PpiC_CS"/>
</dbReference>
<keyword evidence="2" id="KW-1003">Cell membrane</keyword>
<accession>A0A6L3ZFV5</accession>
<comment type="subcellular location">
    <subcellularLocation>
        <location evidence="1">Cell inner membrane</location>
        <topology evidence="1">Single-pass type II membrane protein</topology>
        <orientation evidence="1">Periplasmic side</orientation>
    </subcellularLocation>
</comment>
<dbReference type="InterPro" id="IPR046357">
    <property type="entry name" value="PPIase_dom_sf"/>
</dbReference>
<dbReference type="InterPro" id="IPR027304">
    <property type="entry name" value="Trigger_fact/SurA_dom_sf"/>
</dbReference>
<gene>
    <name evidence="13" type="ORF">F8C82_08910</name>
</gene>
<keyword evidence="4" id="KW-0812">Transmembrane</keyword>
<dbReference type="PANTHER" id="PTHR47529:SF1">
    <property type="entry name" value="PERIPLASMIC CHAPERONE PPID"/>
    <property type="match status" value="1"/>
</dbReference>
<protein>
    <recommendedName>
        <fullName evidence="9">Periplasmic chaperone PpiD</fullName>
    </recommendedName>
    <alternativeName>
        <fullName evidence="10">Periplasmic folding chaperone</fullName>
    </alternativeName>
</protein>
<dbReference type="RefSeq" id="WP_151693238.1">
    <property type="nucleotide sequence ID" value="NZ_BMGX01000001.1"/>
</dbReference>
<dbReference type="PROSITE" id="PS50198">
    <property type="entry name" value="PPIC_PPIASE_2"/>
    <property type="match status" value="1"/>
</dbReference>
<feature type="domain" description="PpiC" evidence="12">
    <location>
        <begin position="357"/>
        <end position="461"/>
    </location>
</feature>
<keyword evidence="14" id="KW-1185">Reference proteome</keyword>
<evidence type="ECO:0000256" key="4">
    <source>
        <dbReference type="ARBA" id="ARBA00022692"/>
    </source>
</evidence>
<comment type="similarity">
    <text evidence="8">Belongs to the PpiD chaperone family.</text>
</comment>
<reference evidence="13 14" key="1">
    <citation type="submission" date="2019-10" db="EMBL/GenBank/DDBJ databases">
        <title>Genome sequence of Phaeocystidibacter marisrubri JCM30614 (type strain).</title>
        <authorList>
            <person name="Bowman J.P."/>
        </authorList>
    </citation>
    <scope>NUCLEOTIDE SEQUENCE [LARGE SCALE GENOMIC DNA]</scope>
    <source>
        <strain evidence="13 14">JCM 30614</strain>
    </source>
</reference>
<evidence type="ECO:0000313" key="13">
    <source>
        <dbReference type="EMBL" id="KAB2815809.1"/>
    </source>
</evidence>
<keyword evidence="11" id="KW-0413">Isomerase</keyword>
<evidence type="ECO:0000256" key="6">
    <source>
        <dbReference type="ARBA" id="ARBA00023136"/>
    </source>
</evidence>
<organism evidence="13 14">
    <name type="scientific">Phaeocystidibacter marisrubri</name>
    <dbReference type="NCBI Taxonomy" id="1577780"/>
    <lineage>
        <taxon>Bacteria</taxon>
        <taxon>Pseudomonadati</taxon>
        <taxon>Bacteroidota</taxon>
        <taxon>Flavobacteriia</taxon>
        <taxon>Flavobacteriales</taxon>
        <taxon>Phaeocystidibacteraceae</taxon>
        <taxon>Phaeocystidibacter</taxon>
    </lineage>
</organism>
<evidence type="ECO:0000256" key="7">
    <source>
        <dbReference type="ARBA" id="ARBA00023186"/>
    </source>
</evidence>
<dbReference type="SUPFAM" id="SSF109998">
    <property type="entry name" value="Triger factor/SurA peptide-binding domain-like"/>
    <property type="match status" value="1"/>
</dbReference>
<dbReference type="OrthoDB" id="9812372at2"/>
<evidence type="ECO:0000256" key="2">
    <source>
        <dbReference type="ARBA" id="ARBA00022475"/>
    </source>
</evidence>
<evidence type="ECO:0000256" key="10">
    <source>
        <dbReference type="ARBA" id="ARBA00042775"/>
    </source>
</evidence>
<dbReference type="PANTHER" id="PTHR47529">
    <property type="entry name" value="PEPTIDYL-PROLYL CIS-TRANS ISOMERASE D"/>
    <property type="match status" value="1"/>
</dbReference>
<keyword evidence="7" id="KW-0143">Chaperone</keyword>
<dbReference type="InterPro" id="IPR000297">
    <property type="entry name" value="PPIase_PpiC"/>
</dbReference>
<evidence type="ECO:0000256" key="1">
    <source>
        <dbReference type="ARBA" id="ARBA00004382"/>
    </source>
</evidence>
<keyword evidence="5" id="KW-1133">Transmembrane helix</keyword>
<dbReference type="EMBL" id="WBVQ01000002">
    <property type="protein sequence ID" value="KAB2815809.1"/>
    <property type="molecule type" value="Genomic_DNA"/>
</dbReference>
<dbReference type="PROSITE" id="PS01096">
    <property type="entry name" value="PPIC_PPIASE_1"/>
    <property type="match status" value="1"/>
</dbReference>
<evidence type="ECO:0000259" key="12">
    <source>
        <dbReference type="PROSITE" id="PS50198"/>
    </source>
</evidence>